<organism evidence="3">
    <name type="scientific">Schistosoma curassoni</name>
    <dbReference type="NCBI Taxonomy" id="6186"/>
    <lineage>
        <taxon>Eukaryota</taxon>
        <taxon>Metazoa</taxon>
        <taxon>Spiralia</taxon>
        <taxon>Lophotrochozoa</taxon>
        <taxon>Platyhelminthes</taxon>
        <taxon>Trematoda</taxon>
        <taxon>Digenea</taxon>
        <taxon>Strigeidida</taxon>
        <taxon>Schistosomatoidea</taxon>
        <taxon>Schistosomatidae</taxon>
        <taxon>Schistosoma</taxon>
    </lineage>
</organism>
<sequence>MQSIIIVYRGQRIYVKAISHSYSHIHRKLVYASEIIFSLCACFVNSV</sequence>
<keyword evidence="2" id="KW-1185">Reference proteome</keyword>
<name>A0A183L3K4_9TREM</name>
<dbReference type="EMBL" id="UZAK01047807">
    <property type="protein sequence ID" value="VDP77021.1"/>
    <property type="molecule type" value="Genomic_DNA"/>
</dbReference>
<dbReference type="WBParaSite" id="SCUD_0002191501-mRNA-1">
    <property type="protein sequence ID" value="SCUD_0002191501-mRNA-1"/>
    <property type="gene ID" value="SCUD_0002191501"/>
</dbReference>
<proteinExistence type="predicted"/>
<dbReference type="AlphaFoldDB" id="A0A183L3K4"/>
<dbReference type="Proteomes" id="UP000279833">
    <property type="component" value="Unassembled WGS sequence"/>
</dbReference>
<evidence type="ECO:0000313" key="1">
    <source>
        <dbReference type="EMBL" id="VDP77021.1"/>
    </source>
</evidence>
<accession>A0A183L3K4</accession>
<gene>
    <name evidence="1" type="ORF">SCUD_LOCUS21912</name>
</gene>
<reference evidence="1 2" key="2">
    <citation type="submission" date="2018-11" db="EMBL/GenBank/DDBJ databases">
        <authorList>
            <consortium name="Pathogen Informatics"/>
        </authorList>
    </citation>
    <scope>NUCLEOTIDE SEQUENCE [LARGE SCALE GENOMIC DNA]</scope>
    <source>
        <strain evidence="1">Dakar</strain>
        <strain evidence="2">Dakar, Senegal</strain>
    </source>
</reference>
<reference evidence="3" key="1">
    <citation type="submission" date="2016-06" db="UniProtKB">
        <authorList>
            <consortium name="WormBaseParasite"/>
        </authorList>
    </citation>
    <scope>IDENTIFICATION</scope>
</reference>
<evidence type="ECO:0000313" key="3">
    <source>
        <dbReference type="WBParaSite" id="SCUD_0002191501-mRNA-1"/>
    </source>
</evidence>
<protein>
    <submittedName>
        <fullName evidence="1 3">Uncharacterized protein</fullName>
    </submittedName>
</protein>
<evidence type="ECO:0000313" key="2">
    <source>
        <dbReference type="Proteomes" id="UP000279833"/>
    </source>
</evidence>